<dbReference type="InterPro" id="IPR029058">
    <property type="entry name" value="AB_hydrolase_fold"/>
</dbReference>
<evidence type="ECO:0008006" key="4">
    <source>
        <dbReference type="Google" id="ProtNLM"/>
    </source>
</evidence>
<protein>
    <recommendedName>
        <fullName evidence="4">Alpha/beta hydrolase</fullName>
    </recommendedName>
</protein>
<keyword evidence="3" id="KW-1185">Reference proteome</keyword>
<evidence type="ECO:0000313" key="2">
    <source>
        <dbReference type="EMBL" id="EDY55615.1"/>
    </source>
</evidence>
<dbReference type="Proteomes" id="UP000002785">
    <property type="component" value="Chromosome"/>
</dbReference>
<accession>B5HS10</accession>
<organism evidence="2 3">
    <name type="scientific">Streptomyces sviceus (strain ATCC 29083 / DSM 924 / JCM 4929 / NBRC 13980 / NCIMB 11184 / NRRL 5439 / UC 5370)</name>
    <dbReference type="NCBI Taxonomy" id="463191"/>
    <lineage>
        <taxon>Bacteria</taxon>
        <taxon>Bacillati</taxon>
        <taxon>Actinomycetota</taxon>
        <taxon>Actinomycetes</taxon>
        <taxon>Kitasatosporales</taxon>
        <taxon>Streptomycetaceae</taxon>
        <taxon>Streptomyces</taxon>
    </lineage>
</organism>
<feature type="region of interest" description="Disordered" evidence="1">
    <location>
        <begin position="136"/>
        <end position="172"/>
    </location>
</feature>
<feature type="region of interest" description="Disordered" evidence="1">
    <location>
        <begin position="1"/>
        <end position="107"/>
    </location>
</feature>
<proteinExistence type="predicted"/>
<dbReference type="SUPFAM" id="SSF53474">
    <property type="entry name" value="alpha/beta-Hydrolases"/>
    <property type="match status" value="1"/>
</dbReference>
<dbReference type="Gene3D" id="3.40.50.1820">
    <property type="entry name" value="alpha/beta hydrolase"/>
    <property type="match status" value="1"/>
</dbReference>
<evidence type="ECO:0000313" key="3">
    <source>
        <dbReference type="Proteomes" id="UP000002785"/>
    </source>
</evidence>
<dbReference type="AlphaFoldDB" id="B5HS10"/>
<evidence type="ECO:0000256" key="1">
    <source>
        <dbReference type="SAM" id="MobiDB-lite"/>
    </source>
</evidence>
<sequence length="345" mass="38246">MRQGPRAASLRGLSRRHPAMSPGTAHRCDRDAPYRPLPGGLDVPHPVPASRVRGFRRDGGLVPLAGRRRTTGSPSRLLPLPHRRLPESRQGPGHPRGDDGHLPAHLHGLVRPAHPHQTHATALRDAACLPAAPDDRQYARGLHGRPRTRLRDQWRRLRSRPPRDDPDPLPQPGFPTFVSTKGGTWDGWGSEVHCDGQREDAMQDKVLDAIMKSDPVGSTWGPVDEGLNRIRNFVRWGWNKTTAAQGGVLGGSVPVLIAYGEYDRQVNTSSEDPDFNFSVPALYKAIAGDHKLMVKLDCAGHSVVWEMQHEHVHDLSKHWLKHLKVDGKTQGIFNMNTNRDISPAP</sequence>
<feature type="compositionally biased region" description="Basic and acidic residues" evidence="1">
    <location>
        <begin position="149"/>
        <end position="166"/>
    </location>
</feature>
<dbReference type="HOGENOM" id="CLU_803916_0_0_11"/>
<dbReference type="EMBL" id="CM000951">
    <property type="protein sequence ID" value="EDY55615.1"/>
    <property type="molecule type" value="Genomic_DNA"/>
</dbReference>
<name>B5HS10_STRX2</name>
<dbReference type="eggNOG" id="COG2267">
    <property type="taxonomic scope" value="Bacteria"/>
</dbReference>
<gene>
    <name evidence="2" type="ORF">SSEG_02195</name>
</gene>
<reference evidence="2" key="1">
    <citation type="submission" date="2009-10" db="EMBL/GenBank/DDBJ databases">
        <title>The genome sequence of Streptomyces sviceus strain ATCC 29083.</title>
        <authorList>
            <consortium name="The Broad Institute Genome Sequencing Platform"/>
            <consortium name="Broad Institute Microbial Sequencing Center"/>
            <person name="Fischbach M."/>
            <person name="Godfrey P."/>
            <person name="Ward D."/>
            <person name="Young S."/>
            <person name="Zeng Q."/>
            <person name="Koehrsen M."/>
            <person name="Alvarado L."/>
            <person name="Berlin A.M."/>
            <person name="Bochicchio J."/>
            <person name="Borenstein D."/>
            <person name="Chapman S.B."/>
            <person name="Chen Z."/>
            <person name="Engels R."/>
            <person name="Freedman E."/>
            <person name="Gellesch M."/>
            <person name="Goldberg J."/>
            <person name="Griggs A."/>
            <person name="Gujja S."/>
            <person name="Heilman E.R."/>
            <person name="Heiman D.I."/>
            <person name="Hepburn T.A."/>
            <person name="Howarth C."/>
            <person name="Jen D."/>
            <person name="Larson L."/>
            <person name="Lewis B."/>
            <person name="Mehta T."/>
            <person name="Park D."/>
            <person name="Pearson M."/>
            <person name="Richards J."/>
            <person name="Roberts A."/>
            <person name="Saif S."/>
            <person name="Shea T.D."/>
            <person name="Shenoy N."/>
            <person name="Sisk P."/>
            <person name="Stolte C."/>
            <person name="Sykes S.N."/>
            <person name="Thomson T."/>
            <person name="Walk T."/>
            <person name="White J."/>
            <person name="Yandava C."/>
            <person name="Straight P."/>
            <person name="Clardy J."/>
            <person name="Hung D."/>
            <person name="Kolter R."/>
            <person name="Mekalanos J."/>
            <person name="Walker S."/>
            <person name="Walsh C.T."/>
            <person name="Wieland-Brown L.C."/>
            <person name="Haas B."/>
            <person name="Nusbaum C."/>
            <person name="Birren B."/>
        </authorList>
    </citation>
    <scope>NUCLEOTIDE SEQUENCE [LARGE SCALE GENOMIC DNA]</scope>
    <source>
        <strain evidence="2">ATCC 29083</strain>
    </source>
</reference>